<dbReference type="PANTHER" id="PTHR11926:SF1498">
    <property type="entry name" value="GLYCOSYLTRANSFERASE"/>
    <property type="match status" value="1"/>
</dbReference>
<reference evidence="3" key="1">
    <citation type="submission" date="2022-03" db="EMBL/GenBank/DDBJ databases">
        <title>A functionally conserved STORR gene fusion in Papaver species that diverged 16.8 million years ago.</title>
        <authorList>
            <person name="Catania T."/>
        </authorList>
    </citation>
    <scope>NUCLEOTIDE SEQUENCE</scope>
    <source>
        <strain evidence="3">S-191538</strain>
    </source>
</reference>
<gene>
    <name evidence="3" type="ORF">MKW94_012689</name>
</gene>
<dbReference type="SUPFAM" id="SSF53756">
    <property type="entry name" value="UDP-Glycosyltransferase/glycogen phosphorylase"/>
    <property type="match status" value="1"/>
</dbReference>
<sequence length="172" mass="19331">MEKVHVICIPFPVQSHISAMMKLAKILHFRGFHITFVNTEFNHHRLLKSRGPDSLKGLPDFRFETIPDGLPPPTDPNATQDMQSLGLSIEENCLEPFRSIIYKLNCSNVPPVSCIVSDSFMCFTLQAAKEFGIPGILYCPISFCAYACFLHFPHLIQRGLVPVKGMHNSDTI</sequence>
<dbReference type="EMBL" id="JAJJMA010166985">
    <property type="protein sequence ID" value="MCL7036350.1"/>
    <property type="molecule type" value="Genomic_DNA"/>
</dbReference>
<evidence type="ECO:0000313" key="3">
    <source>
        <dbReference type="EMBL" id="MCL7036350.1"/>
    </source>
</evidence>
<dbReference type="GO" id="GO:0080044">
    <property type="term" value="F:quercetin 7-O-glucosyltransferase activity"/>
    <property type="evidence" value="ECO:0007669"/>
    <property type="project" value="TreeGrafter"/>
</dbReference>
<evidence type="ECO:0000256" key="1">
    <source>
        <dbReference type="ARBA" id="ARBA00009995"/>
    </source>
</evidence>
<dbReference type="Proteomes" id="UP001177140">
    <property type="component" value="Unassembled WGS sequence"/>
</dbReference>
<dbReference type="Pfam" id="PF26168">
    <property type="entry name" value="Glyco_transf_N"/>
    <property type="match status" value="1"/>
</dbReference>
<dbReference type="PANTHER" id="PTHR11926">
    <property type="entry name" value="GLUCOSYL/GLUCURONOSYL TRANSFERASES"/>
    <property type="match status" value="1"/>
</dbReference>
<proteinExistence type="inferred from homology"/>
<dbReference type="Gene3D" id="3.40.50.2000">
    <property type="entry name" value="Glycogen Phosphorylase B"/>
    <property type="match status" value="1"/>
</dbReference>
<organism evidence="3 4">
    <name type="scientific">Papaver nudicaule</name>
    <name type="common">Iceland poppy</name>
    <dbReference type="NCBI Taxonomy" id="74823"/>
    <lineage>
        <taxon>Eukaryota</taxon>
        <taxon>Viridiplantae</taxon>
        <taxon>Streptophyta</taxon>
        <taxon>Embryophyta</taxon>
        <taxon>Tracheophyta</taxon>
        <taxon>Spermatophyta</taxon>
        <taxon>Magnoliopsida</taxon>
        <taxon>Ranunculales</taxon>
        <taxon>Papaveraceae</taxon>
        <taxon>Papaveroideae</taxon>
        <taxon>Papaver</taxon>
    </lineage>
</organism>
<accession>A0AA41V6A6</accession>
<evidence type="ECO:0000259" key="2">
    <source>
        <dbReference type="Pfam" id="PF26168"/>
    </source>
</evidence>
<feature type="domain" description="Glycosyltransferase N-terminal" evidence="2">
    <location>
        <begin position="2"/>
        <end position="129"/>
    </location>
</feature>
<comment type="caution">
    <text evidence="3">The sequence shown here is derived from an EMBL/GenBank/DDBJ whole genome shotgun (WGS) entry which is preliminary data.</text>
</comment>
<keyword evidence="4" id="KW-1185">Reference proteome</keyword>
<protein>
    <recommendedName>
        <fullName evidence="2">Glycosyltransferase N-terminal domain-containing protein</fullName>
    </recommendedName>
</protein>
<evidence type="ECO:0000313" key="4">
    <source>
        <dbReference type="Proteomes" id="UP001177140"/>
    </source>
</evidence>
<dbReference type="AlphaFoldDB" id="A0AA41V6A6"/>
<dbReference type="InterPro" id="IPR058980">
    <property type="entry name" value="Glyco_transf_N"/>
</dbReference>
<dbReference type="GO" id="GO:0080043">
    <property type="term" value="F:quercetin 3-O-glucosyltransferase activity"/>
    <property type="evidence" value="ECO:0007669"/>
    <property type="project" value="TreeGrafter"/>
</dbReference>
<comment type="similarity">
    <text evidence="1">Belongs to the UDP-glycosyltransferase family.</text>
</comment>
<name>A0AA41V6A6_PAPNU</name>